<keyword evidence="2" id="KW-1185">Reference proteome</keyword>
<reference evidence="1 2" key="1">
    <citation type="submission" date="2021-12" db="EMBL/GenBank/DDBJ databases">
        <title>High titer production of polyol ester of fatty acids by Rhodotorula paludigena BS15 towards product separation-free biomass refinery.</title>
        <authorList>
            <person name="Mano J."/>
            <person name="Ono H."/>
            <person name="Tanaka T."/>
            <person name="Naito K."/>
            <person name="Sushida H."/>
            <person name="Ike M."/>
            <person name="Tokuyasu K."/>
            <person name="Kitaoka M."/>
        </authorList>
    </citation>
    <scope>NUCLEOTIDE SEQUENCE [LARGE SCALE GENOMIC DNA]</scope>
    <source>
        <strain evidence="1 2">BS15</strain>
    </source>
</reference>
<evidence type="ECO:0000313" key="1">
    <source>
        <dbReference type="EMBL" id="GJN88845.1"/>
    </source>
</evidence>
<proteinExistence type="predicted"/>
<accession>A0AAV5GH27</accession>
<dbReference type="Proteomes" id="UP001342314">
    <property type="component" value="Unassembled WGS sequence"/>
</dbReference>
<evidence type="ECO:0000313" key="2">
    <source>
        <dbReference type="Proteomes" id="UP001342314"/>
    </source>
</evidence>
<dbReference type="EMBL" id="BQKY01000003">
    <property type="protein sequence ID" value="GJN88845.1"/>
    <property type="molecule type" value="Genomic_DNA"/>
</dbReference>
<name>A0AAV5GH27_9BASI</name>
<organism evidence="1 2">
    <name type="scientific">Rhodotorula paludigena</name>
    <dbReference type="NCBI Taxonomy" id="86838"/>
    <lineage>
        <taxon>Eukaryota</taxon>
        <taxon>Fungi</taxon>
        <taxon>Dikarya</taxon>
        <taxon>Basidiomycota</taxon>
        <taxon>Pucciniomycotina</taxon>
        <taxon>Microbotryomycetes</taxon>
        <taxon>Sporidiobolales</taxon>
        <taxon>Sporidiobolaceae</taxon>
        <taxon>Rhodotorula</taxon>
    </lineage>
</organism>
<protein>
    <submittedName>
        <fullName evidence="1">Uncharacterized protein</fullName>
    </submittedName>
</protein>
<gene>
    <name evidence="1" type="ORF">Rhopal_001816-T1</name>
</gene>
<dbReference type="AlphaFoldDB" id="A0AAV5GH27"/>
<comment type="caution">
    <text evidence="1">The sequence shown here is derived from an EMBL/GenBank/DDBJ whole genome shotgun (WGS) entry which is preliminary data.</text>
</comment>
<sequence>MPLRHLDVSVRAAVRLPDMHAIERAIEHAPIIPMMPDAFGARSTAASFPVLQPAKAYSTVADPQTHLGGGPSSTGNAAK</sequence>